<dbReference type="PANTHER" id="PTHR43852:SF4">
    <property type="entry name" value="NUCLEOTIDYLTRANSFERASE"/>
    <property type="match status" value="1"/>
</dbReference>
<protein>
    <submittedName>
        <fullName evidence="2">Polymerase, beta-like protein region protein</fullName>
    </submittedName>
</protein>
<proteinExistence type="predicted"/>
<dbReference type="Gene3D" id="3.30.460.10">
    <property type="entry name" value="Beta Polymerase, domain 2"/>
    <property type="match status" value="1"/>
</dbReference>
<evidence type="ECO:0000259" key="1">
    <source>
        <dbReference type="Pfam" id="PF18765"/>
    </source>
</evidence>
<feature type="domain" description="Polymerase beta nucleotidyltransferase" evidence="1">
    <location>
        <begin position="15"/>
        <end position="105"/>
    </location>
</feature>
<dbReference type="AlphaFoldDB" id="A0A0G1CMG9"/>
<name>A0A0G1CMG9_9BACT</name>
<evidence type="ECO:0000313" key="3">
    <source>
        <dbReference type="Proteomes" id="UP000034050"/>
    </source>
</evidence>
<organism evidence="2 3">
    <name type="scientific">Candidatus Gottesmanbacteria bacterium GW2011_GWB1_43_11</name>
    <dbReference type="NCBI Taxonomy" id="1618446"/>
    <lineage>
        <taxon>Bacteria</taxon>
        <taxon>Candidatus Gottesmaniibacteriota</taxon>
    </lineage>
</organism>
<dbReference type="InterPro" id="IPR043519">
    <property type="entry name" value="NT_sf"/>
</dbReference>
<dbReference type="EMBL" id="LCFD01000008">
    <property type="protein sequence ID" value="KKS86709.1"/>
    <property type="molecule type" value="Genomic_DNA"/>
</dbReference>
<dbReference type="STRING" id="1618446.UV61_C0008G0162"/>
<dbReference type="NCBIfam" id="NF047752">
    <property type="entry name" value="MntA_antitoxin"/>
    <property type="match status" value="1"/>
</dbReference>
<dbReference type="PANTHER" id="PTHR43852">
    <property type="entry name" value="NUCLEOTIDYLTRANSFERASE"/>
    <property type="match status" value="1"/>
</dbReference>
<sequence>MGIALLTLTSQEQKLLEKLGVILLVLFGSRAQNSTHTESDYDFGVLPQHPPQSFSEKDIYDGLYDLLSAKINQLVDIDIVFLRDAPMELQYHVSKYGVVLYEKSPQVFAEFREQVMNKYADFAPLRSIFQNATLSRI</sequence>
<accession>A0A0G1CMG9</accession>
<dbReference type="InterPro" id="IPR052930">
    <property type="entry name" value="TA_antitoxin_MntA"/>
</dbReference>
<comment type="caution">
    <text evidence="2">The sequence shown here is derived from an EMBL/GenBank/DDBJ whole genome shotgun (WGS) entry which is preliminary data.</text>
</comment>
<evidence type="ECO:0000313" key="2">
    <source>
        <dbReference type="EMBL" id="KKS86709.1"/>
    </source>
</evidence>
<reference evidence="2 3" key="1">
    <citation type="journal article" date="2015" name="Nature">
        <title>rRNA introns, odd ribosomes, and small enigmatic genomes across a large radiation of phyla.</title>
        <authorList>
            <person name="Brown C.T."/>
            <person name="Hug L.A."/>
            <person name="Thomas B.C."/>
            <person name="Sharon I."/>
            <person name="Castelle C.J."/>
            <person name="Singh A."/>
            <person name="Wilkins M.J."/>
            <person name="Williams K.H."/>
            <person name="Banfield J.F."/>
        </authorList>
    </citation>
    <scope>NUCLEOTIDE SEQUENCE [LARGE SCALE GENOMIC DNA]</scope>
</reference>
<dbReference type="Pfam" id="PF18765">
    <property type="entry name" value="Polbeta"/>
    <property type="match status" value="1"/>
</dbReference>
<dbReference type="CDD" id="cd05403">
    <property type="entry name" value="NT_KNTase_like"/>
    <property type="match status" value="1"/>
</dbReference>
<dbReference type="InterPro" id="IPR041633">
    <property type="entry name" value="Polbeta"/>
</dbReference>
<gene>
    <name evidence="2" type="ORF">UV61_C0008G0162</name>
</gene>
<dbReference type="Proteomes" id="UP000034050">
    <property type="component" value="Unassembled WGS sequence"/>
</dbReference>
<dbReference type="SUPFAM" id="SSF81301">
    <property type="entry name" value="Nucleotidyltransferase"/>
    <property type="match status" value="1"/>
</dbReference>